<comment type="caution">
    <text evidence="2">The sequence shown here is derived from an EMBL/GenBank/DDBJ whole genome shotgun (WGS) entry which is preliminary data.</text>
</comment>
<name>A0AAD8ZJD4_9TELE</name>
<dbReference type="PANTHER" id="PTHR33064">
    <property type="entry name" value="POL PROTEIN"/>
    <property type="match status" value="1"/>
</dbReference>
<gene>
    <name evidence="2" type="ORF">P4O66_000406</name>
</gene>
<accession>A0AAD8ZJD4</accession>
<protein>
    <submittedName>
        <fullName evidence="2">Uncharacterized protein</fullName>
    </submittedName>
</protein>
<dbReference type="AlphaFoldDB" id="A0AAD8ZJD4"/>
<dbReference type="Proteomes" id="UP001239994">
    <property type="component" value="Unassembled WGS sequence"/>
</dbReference>
<dbReference type="EMBL" id="JAROKS010000011">
    <property type="protein sequence ID" value="KAK1799524.1"/>
    <property type="molecule type" value="Genomic_DNA"/>
</dbReference>
<sequence>MQTIKSMGSRQLAQAQISTPQTWADPDLDAAPPRAPQLIQQPQALANPPPYPQPGTSLTPKPSPYDELRRQLEAITSPVAHRTRSHTTIKPSAEPEVGYAPQFPMVEVSGPEGVIMVHRHWTADDIMKAADGLSKPEEEEEELKTVPAGLWAQGKNDVGLIKGCEPVHITPKSDYRPHQHQYPLKPEAVEGIRPVFQSLKQAGVIVPCPDSPVRTPIFPVKKPGRDEWRFVQDLQAVNAAVHPRAPEVPNPHTILSQIPPDRDQAIKKKGRGASEMGIRRDPELAVINWFDNKAVVMASSAYGIESQDTCNRWSKKEKRHRIYIEFIMTHYYEKT</sequence>
<feature type="compositionally biased region" description="Polar residues" evidence="1">
    <location>
        <begin position="1"/>
        <end position="22"/>
    </location>
</feature>
<dbReference type="SUPFAM" id="SSF56672">
    <property type="entry name" value="DNA/RNA polymerases"/>
    <property type="match status" value="1"/>
</dbReference>
<evidence type="ECO:0000313" key="3">
    <source>
        <dbReference type="Proteomes" id="UP001239994"/>
    </source>
</evidence>
<evidence type="ECO:0000313" key="2">
    <source>
        <dbReference type="EMBL" id="KAK1799524.1"/>
    </source>
</evidence>
<dbReference type="InterPro" id="IPR043502">
    <property type="entry name" value="DNA/RNA_pol_sf"/>
</dbReference>
<proteinExistence type="predicted"/>
<dbReference type="PANTHER" id="PTHR33064:SF37">
    <property type="entry name" value="RIBONUCLEASE H"/>
    <property type="match status" value="1"/>
</dbReference>
<feature type="compositionally biased region" description="Low complexity" evidence="1">
    <location>
        <begin position="29"/>
        <end position="46"/>
    </location>
</feature>
<keyword evidence="3" id="KW-1185">Reference proteome</keyword>
<feature type="region of interest" description="Disordered" evidence="1">
    <location>
        <begin position="1"/>
        <end position="96"/>
    </location>
</feature>
<organism evidence="2 3">
    <name type="scientific">Electrophorus voltai</name>
    <dbReference type="NCBI Taxonomy" id="2609070"/>
    <lineage>
        <taxon>Eukaryota</taxon>
        <taxon>Metazoa</taxon>
        <taxon>Chordata</taxon>
        <taxon>Craniata</taxon>
        <taxon>Vertebrata</taxon>
        <taxon>Euteleostomi</taxon>
        <taxon>Actinopterygii</taxon>
        <taxon>Neopterygii</taxon>
        <taxon>Teleostei</taxon>
        <taxon>Ostariophysi</taxon>
        <taxon>Gymnotiformes</taxon>
        <taxon>Gymnotoidei</taxon>
        <taxon>Gymnotidae</taxon>
        <taxon>Electrophorus</taxon>
    </lineage>
</organism>
<evidence type="ECO:0000256" key="1">
    <source>
        <dbReference type="SAM" id="MobiDB-lite"/>
    </source>
</evidence>
<dbReference type="InterPro" id="IPR051320">
    <property type="entry name" value="Viral_Replic_Matur_Polypro"/>
</dbReference>
<reference evidence="2" key="1">
    <citation type="submission" date="2023-03" db="EMBL/GenBank/DDBJ databases">
        <title>Electrophorus voltai genome.</title>
        <authorList>
            <person name="Bian C."/>
        </authorList>
    </citation>
    <scope>NUCLEOTIDE SEQUENCE</scope>
    <source>
        <strain evidence="2">CB-2022</strain>
        <tissue evidence="2">Muscle</tissue>
    </source>
</reference>
<dbReference type="Gene3D" id="3.10.10.10">
    <property type="entry name" value="HIV Type 1 Reverse Transcriptase, subunit A, domain 1"/>
    <property type="match status" value="1"/>
</dbReference>